<proteinExistence type="predicted"/>
<gene>
    <name evidence="2" type="ORF">EVG20_g8464</name>
</gene>
<reference evidence="2 3" key="1">
    <citation type="submission" date="2019-02" db="EMBL/GenBank/DDBJ databases">
        <title>Genome sequencing of the rare red list fungi Dentipellis fragilis.</title>
        <authorList>
            <person name="Buettner E."/>
            <person name="Kellner H."/>
        </authorList>
    </citation>
    <scope>NUCLEOTIDE SEQUENCE [LARGE SCALE GENOMIC DNA]</scope>
    <source>
        <strain evidence="2 3">DSM 105465</strain>
    </source>
</reference>
<organism evidence="2 3">
    <name type="scientific">Dentipellis fragilis</name>
    <dbReference type="NCBI Taxonomy" id="205917"/>
    <lineage>
        <taxon>Eukaryota</taxon>
        <taxon>Fungi</taxon>
        <taxon>Dikarya</taxon>
        <taxon>Basidiomycota</taxon>
        <taxon>Agaricomycotina</taxon>
        <taxon>Agaricomycetes</taxon>
        <taxon>Russulales</taxon>
        <taxon>Hericiaceae</taxon>
        <taxon>Dentipellis</taxon>
    </lineage>
</organism>
<dbReference type="AlphaFoldDB" id="A0A4Y9Y883"/>
<name>A0A4Y9Y883_9AGAM</name>
<protein>
    <submittedName>
        <fullName evidence="2">Uncharacterized protein</fullName>
    </submittedName>
</protein>
<evidence type="ECO:0000313" key="2">
    <source>
        <dbReference type="EMBL" id="TFY57631.1"/>
    </source>
</evidence>
<dbReference type="Proteomes" id="UP000298327">
    <property type="component" value="Unassembled WGS sequence"/>
</dbReference>
<sequence>MDPLPSWRDSETSPGLPRSKPSDLQGRHIDTEGLNKGADLAEFLALLANIYDGDLSAILHSTVLVALVKSASKSDPNRRGIHFAGDASASARAIQAPRYVPSICGRGAILHPAETPTTRRRHVRLSSAGVDALTNGRGRCKYTSECAVDNLHRCCTHFEADSGYPGQPRATVWREHQMPQVAPPRSTQRKIGFPTHPIEEALQANVRSTNAQPAGDTEETITYACSFVYSDVQPPPC</sequence>
<accession>A0A4Y9Y883</accession>
<evidence type="ECO:0000256" key="1">
    <source>
        <dbReference type="SAM" id="MobiDB-lite"/>
    </source>
</evidence>
<evidence type="ECO:0000313" key="3">
    <source>
        <dbReference type="Proteomes" id="UP000298327"/>
    </source>
</evidence>
<dbReference type="EMBL" id="SEOQ01000736">
    <property type="protein sequence ID" value="TFY57631.1"/>
    <property type="molecule type" value="Genomic_DNA"/>
</dbReference>
<feature type="region of interest" description="Disordered" evidence="1">
    <location>
        <begin position="1"/>
        <end position="30"/>
    </location>
</feature>
<comment type="caution">
    <text evidence="2">The sequence shown here is derived from an EMBL/GenBank/DDBJ whole genome shotgun (WGS) entry which is preliminary data.</text>
</comment>
<keyword evidence="3" id="KW-1185">Reference proteome</keyword>